<evidence type="ECO:0000256" key="1">
    <source>
        <dbReference type="ARBA" id="ARBA00022450"/>
    </source>
</evidence>
<dbReference type="Pfam" id="PF00109">
    <property type="entry name" value="ketoacyl-synt"/>
    <property type="match status" value="1"/>
</dbReference>
<evidence type="ECO:0000256" key="3">
    <source>
        <dbReference type="ARBA" id="ARBA00022679"/>
    </source>
</evidence>
<keyword evidence="2" id="KW-0597">Phosphoprotein</keyword>
<dbReference type="Proteomes" id="UP001595075">
    <property type="component" value="Unassembled WGS sequence"/>
</dbReference>
<dbReference type="SMART" id="SM00827">
    <property type="entry name" value="PKS_AT"/>
    <property type="match status" value="1"/>
</dbReference>
<feature type="active site" description="Proton acceptor; for dehydratase activity" evidence="6">
    <location>
        <position position="1526"/>
    </location>
</feature>
<keyword evidence="1" id="KW-0596">Phosphopantetheine</keyword>
<dbReference type="InterPro" id="IPR020807">
    <property type="entry name" value="PKS_DH"/>
</dbReference>
<dbReference type="SMART" id="SM00823">
    <property type="entry name" value="PKS_PP"/>
    <property type="match status" value="2"/>
</dbReference>
<keyword evidence="4" id="KW-0677">Repeat</keyword>
<feature type="domain" description="Carrier" evidence="7">
    <location>
        <begin position="2168"/>
        <end position="2242"/>
    </location>
</feature>
<dbReference type="InterPro" id="IPR055123">
    <property type="entry name" value="SpnB-like_Rossmann"/>
</dbReference>
<dbReference type="Pfam" id="PF13193">
    <property type="entry name" value="AMP-binding_C"/>
    <property type="match status" value="1"/>
</dbReference>
<dbReference type="InterPro" id="IPR032821">
    <property type="entry name" value="PKS_assoc"/>
</dbReference>
<dbReference type="Gene3D" id="3.30.300.30">
    <property type="match status" value="1"/>
</dbReference>
<keyword evidence="5" id="KW-0511">Multifunctional enzyme</keyword>
<dbReference type="InterPro" id="IPR016039">
    <property type="entry name" value="Thiolase-like"/>
</dbReference>
<dbReference type="CDD" id="cd00833">
    <property type="entry name" value="PKS"/>
    <property type="match status" value="1"/>
</dbReference>
<dbReference type="InterPro" id="IPR036736">
    <property type="entry name" value="ACP-like_sf"/>
</dbReference>
<dbReference type="InterPro" id="IPR000873">
    <property type="entry name" value="AMP-dep_synth/lig_dom"/>
</dbReference>
<evidence type="ECO:0000313" key="10">
    <source>
        <dbReference type="EMBL" id="KAL2073106.1"/>
    </source>
</evidence>
<dbReference type="InterPro" id="IPR020841">
    <property type="entry name" value="PKS_Beta-ketoAc_synthase_dom"/>
</dbReference>
<keyword evidence="3" id="KW-0808">Transferase</keyword>
<dbReference type="InterPro" id="IPR036291">
    <property type="entry name" value="NAD(P)-bd_dom_sf"/>
</dbReference>
<dbReference type="InterPro" id="IPR057326">
    <property type="entry name" value="KR_dom"/>
</dbReference>
<dbReference type="InterPro" id="IPR016035">
    <property type="entry name" value="Acyl_Trfase/lysoPLipase"/>
</dbReference>
<dbReference type="InterPro" id="IPR042104">
    <property type="entry name" value="PKS_dehydratase_sf"/>
</dbReference>
<dbReference type="PROSITE" id="PS00606">
    <property type="entry name" value="KS3_1"/>
    <property type="match status" value="1"/>
</dbReference>
<sequence>MDFDPTLTPTLSDLLRQNADQHGNKIAFASPGRHLTYAGLQERSGRLATHLMQHGIQKGHHVAILLGRCIEAIESVYAITRASAIGVPVNFQCSATELEAIFRDVSSRGPNAIITNLQRLDVVRNLVSKDTPIIVVGDETKIPSDMLHFETLVSHQLSIKPRDDLGTEEPAFLHYTSGTTGDPKGVISSQKSYVWSALSGFAPGTRICSSDRMFWPLPLFAAFGHSQCVIGTVAVGATTYLAGDEPLLQSIESGDFTIIAGVPTTYQELVGTQTTLGRSSATNVRACLSGGAPATTELSAKVKSLFNVPILNRYGCTEMCGPITICLPGSFVEGSCGSPPSGREIQIMDVETLKEVDHGAEGEIWVKSPGMMLGYHNREQSNLSVTSDGWYRTGDLGCWLHTNELKVTGRLSDLINRGGSKFHPAQVERTLSRCPGVKEAIVVGTKHPFFGELPTAFIVYDETSKTALDLTTLLTACRTKLPDWKVPVNFYQIDVIPRTATGKPKRGAVTKIESRRLITQSLNKSSIEGIVWREIASVCEVPTDVHFDPAQSLETLGLNSLKSIQLRDRLASVTGLEDLPITLCFDYSTPSLLTQYLSELLFISRQSIPERKTSSSQKNTEDPIAIVSMTCKYPGGIENPEDLWKVLSEGRDVMSEFPTDRGWPTDIYDPDPDAIGKTTSTRGGFIHNMADFDAGLFGMNPREAKVTDPQQRLLLESTWHLFESARIAPDSVRGSKTGVYVGIMYNDYAARFIDTSHALEGQMGLGSAASVAAGRVSYHFDFKGPSIAIDTACSSSLVAMHLAAKALRDGDCDLAVTGGATIMATPKAFVMFSKQRGLALDGRCKSYSADGDGTAWSEGVGLVLLERLSDAVRNEHTILGLIAGSAVNSDGVSNGIAAPNGKQQESLIREALGNANLTSADVDVIEGHGTGTALGDPIEVNAIMGTYAQNREHPVLLGSAKSNLGHTQAAAGVAGVIKMLLAMKHGSVPPTVNFAEPSRHVDWSQGKIEVPTESQSWQQRGRPRRAAVSAFGIGGTNAHIILEQYYESPKQNGVARNETSNSVMRRCPWLLSGSDKSALQAMAQALLKFSSEHHDQGDIAMALATTRSALRYRAAVRPGDVDALEAVAQGLAHPDVTTGTASGGQHLALLFSGQGGQSLNMTQEMCGALPGFKAAFDAVCAEVDPFLEVPLEDVLRDRGDLLAGTDYAQVAIFAFEVAMVLVVQSYGIRVDYVAGHSIGEYAAAYACGILTLPDAAKLVTIRGKLMAEQARGSMVQVEASEEEVQEVLKSAGDLTTVIAAVNSQNSVVISGPEDETVDLSENFRVLGRRTTQLRISHACHSPAMEPVTSAFAATLRNIGFHTPRVPFVSTVTGKIVKDDEICSVEYWTKQITAPVRFLSAIETLQGLGVENFLEVGPTAALSNHVVGAIPVRAKVESLLQALSSLHVRGVNVDWKAVFADNVAGPIALPLYKFQRQRYWLDLPRTETTTRLQGHPFIGNGVPLPGTNRIVFFGNVSVNHQSWLTEHVMDSRILFPGTAFAEIILQAGSQLGYDCLHELTLQNPLDLSLDEEVLLQIVICETGEGSRRSFDVFSRPRDRPLNEAWTQHATGILSKIERDSNDVEGSESRHWPVDGAVNFDGAYEVLAQNGIKYGPSFQRVRRLWQNGSTLTAELETLPSADKFLIHPALLDSAMHLVLLASPSSQVLRVPFQLKGVRLRKSNDRFLRAMVRHVSENEISVDLRDRDGILVAQIETVELRTMQTDGGSLYKLDWQPSSITFQKIPAQSGDVVMRIPAIPNPTTADIRFTTVRALEVVQQWSAQYAHTGCRLVLITEEATTKNPNLASAAAWGLLRTAQAEYGDRVLLVDVDDAGEEVVFESAVTSGQTVVSVRQSTNMVPRLLRAAAGSHGKVLDTSGTVLVTGGTGALGALFARHVVQKHHAKHLLLISRSGGHGSVTKELSADLITLGAHVSIEACDVSDFDQLQHLIEHASPPVTALIHSAGIVDDGTLDSLTPERVTRVLQPKTAALHLHNLLPDIKTFILFSSGAGILGNGGQGAYAAGNTFLDALARLRHSSGQSAISLAWGPWQNEAGMAGEKFNKGGPLLPLTDREGLALFDAALQIEEPVLVPLRTRGQAPSIGTIQAPAEEIVSQTGLWCEKLATISSPERIQVLENLIRREVAKVLDYQELPDLPLVDLGIDSFTGLLLKNRMSILTGLKLPTALMFDYPSIRELAEFLLAELEPLLESSAKAPIPSVGMTPVEVSAIQKPKASTDSKFGLMGIANTCRQLCRSGHYVPGLGLIKLSSLTLPVFDRASAHLYELPPRIVSQGSSSTVMICFAGFFPAVEGRSIFELLAARMPSEISVYEILNPVIKVPDTAETLLHMFVETILRLFADQRIILAGFSVGGLVAQGVASLLGDRVERLVILDTYILNDNNIEWNSSLLGSLIAKTEVEEHTDQDFVVMGQYVRLFSAWRPEKCAAKTLFLGVGGRQEKSLGVDWPGDVEYVEVPGSHFSILQRDVKTTVDTIQGWMPRWNDISPSETKEMEETAIDFILKPGTFSIS</sequence>
<dbReference type="PANTHER" id="PTHR43775:SF51">
    <property type="entry name" value="INACTIVE PHENOLPHTHIOCEROL SYNTHESIS POLYKETIDE SYNTHASE TYPE I PKS1-RELATED"/>
    <property type="match status" value="1"/>
</dbReference>
<gene>
    <name evidence="10" type="ORF">VTL71DRAFT_10430</name>
</gene>
<evidence type="ECO:0000313" key="11">
    <source>
        <dbReference type="Proteomes" id="UP001595075"/>
    </source>
</evidence>
<dbReference type="Pfam" id="PF16197">
    <property type="entry name" value="KAsynt_C_assoc"/>
    <property type="match status" value="1"/>
</dbReference>
<evidence type="ECO:0000259" key="8">
    <source>
        <dbReference type="PROSITE" id="PS52004"/>
    </source>
</evidence>
<dbReference type="InterPro" id="IPR042099">
    <property type="entry name" value="ANL_N_sf"/>
</dbReference>
<dbReference type="Gene3D" id="3.40.366.10">
    <property type="entry name" value="Malonyl-Coenzyme A Acyl Carrier Protein, domain 2"/>
    <property type="match status" value="1"/>
</dbReference>
<dbReference type="SUPFAM" id="SSF52151">
    <property type="entry name" value="FabD/lysophospholipase-like"/>
    <property type="match status" value="1"/>
</dbReference>
<dbReference type="SMART" id="SM00825">
    <property type="entry name" value="PKS_KS"/>
    <property type="match status" value="1"/>
</dbReference>
<dbReference type="InterPro" id="IPR014031">
    <property type="entry name" value="Ketoacyl_synth_C"/>
</dbReference>
<dbReference type="PROSITE" id="PS00012">
    <property type="entry name" value="PHOSPHOPANTETHEINE"/>
    <property type="match status" value="1"/>
</dbReference>
<dbReference type="Gene3D" id="3.40.50.1820">
    <property type="entry name" value="alpha/beta hydrolase"/>
    <property type="match status" value="1"/>
</dbReference>
<dbReference type="InterPro" id="IPR050091">
    <property type="entry name" value="PKS_NRPS_Biosynth_Enz"/>
</dbReference>
<dbReference type="InterPro" id="IPR020802">
    <property type="entry name" value="TesA-like"/>
</dbReference>
<evidence type="ECO:0000259" key="7">
    <source>
        <dbReference type="PROSITE" id="PS50075"/>
    </source>
</evidence>
<dbReference type="Pfam" id="PF22953">
    <property type="entry name" value="SpnB_Rossmann"/>
    <property type="match status" value="1"/>
</dbReference>
<evidence type="ECO:0000256" key="6">
    <source>
        <dbReference type="PROSITE-ProRule" id="PRU01363"/>
    </source>
</evidence>
<dbReference type="InterPro" id="IPR020845">
    <property type="entry name" value="AMP-binding_CS"/>
</dbReference>
<dbReference type="InterPro" id="IPR006162">
    <property type="entry name" value="Ppantetheine_attach_site"/>
</dbReference>
<organism evidence="10 11">
    <name type="scientific">Oculimacula yallundae</name>
    <dbReference type="NCBI Taxonomy" id="86028"/>
    <lineage>
        <taxon>Eukaryota</taxon>
        <taxon>Fungi</taxon>
        <taxon>Dikarya</taxon>
        <taxon>Ascomycota</taxon>
        <taxon>Pezizomycotina</taxon>
        <taxon>Leotiomycetes</taxon>
        <taxon>Helotiales</taxon>
        <taxon>Ploettnerulaceae</taxon>
        <taxon>Oculimacula</taxon>
    </lineage>
</organism>
<dbReference type="Gene3D" id="3.40.50.720">
    <property type="entry name" value="NAD(P)-binding Rossmann-like Domain"/>
    <property type="match status" value="1"/>
</dbReference>
<dbReference type="InterPro" id="IPR020806">
    <property type="entry name" value="PKS_PP-bd"/>
</dbReference>
<dbReference type="PROSITE" id="PS52019">
    <property type="entry name" value="PKS_MFAS_DH"/>
    <property type="match status" value="1"/>
</dbReference>
<dbReference type="InterPro" id="IPR025110">
    <property type="entry name" value="AMP-bd_C"/>
</dbReference>
<dbReference type="SUPFAM" id="SSF56801">
    <property type="entry name" value="Acetyl-CoA synthetase-like"/>
    <property type="match status" value="1"/>
</dbReference>
<feature type="domain" description="Carrier" evidence="7">
    <location>
        <begin position="525"/>
        <end position="601"/>
    </location>
</feature>
<comment type="caution">
    <text evidence="10">The sequence shown here is derived from an EMBL/GenBank/DDBJ whole genome shotgun (WGS) entry which is preliminary data.</text>
</comment>
<dbReference type="PANTHER" id="PTHR43775">
    <property type="entry name" value="FATTY ACID SYNTHASE"/>
    <property type="match status" value="1"/>
</dbReference>
<dbReference type="Gene3D" id="3.30.70.3290">
    <property type="match status" value="1"/>
</dbReference>
<dbReference type="SUPFAM" id="SSF51735">
    <property type="entry name" value="NAD(P)-binding Rossmann-fold domains"/>
    <property type="match status" value="2"/>
</dbReference>
<dbReference type="InterPro" id="IPR049900">
    <property type="entry name" value="PKS_mFAS_DH"/>
</dbReference>
<feature type="region of interest" description="C-terminal hotdog fold" evidence="6">
    <location>
        <begin position="1632"/>
        <end position="1766"/>
    </location>
</feature>
<dbReference type="SUPFAM" id="SSF55048">
    <property type="entry name" value="Probable ACP-binding domain of malonyl-CoA ACP transacylase"/>
    <property type="match status" value="1"/>
</dbReference>
<dbReference type="InterPro" id="IPR013968">
    <property type="entry name" value="PKS_KR"/>
</dbReference>
<dbReference type="Pfam" id="PF02801">
    <property type="entry name" value="Ketoacyl-synt_C"/>
    <property type="match status" value="1"/>
</dbReference>
<dbReference type="InterPro" id="IPR009081">
    <property type="entry name" value="PP-bd_ACP"/>
</dbReference>
<feature type="region of interest" description="N-terminal hotdog fold" evidence="6">
    <location>
        <begin position="1494"/>
        <end position="1619"/>
    </location>
</feature>
<dbReference type="SUPFAM" id="SSF53474">
    <property type="entry name" value="alpha/beta-Hydrolases"/>
    <property type="match status" value="1"/>
</dbReference>
<dbReference type="PROSITE" id="PS52004">
    <property type="entry name" value="KS3_2"/>
    <property type="match status" value="1"/>
</dbReference>
<feature type="domain" description="Ketosynthase family 3 (KS3)" evidence="8">
    <location>
        <begin position="621"/>
        <end position="1044"/>
    </location>
</feature>
<proteinExistence type="predicted"/>
<dbReference type="Gene3D" id="3.40.47.10">
    <property type="match status" value="1"/>
</dbReference>
<dbReference type="PROSITE" id="PS50075">
    <property type="entry name" value="CARRIER"/>
    <property type="match status" value="2"/>
</dbReference>
<dbReference type="Pfam" id="PF08659">
    <property type="entry name" value="KR"/>
    <property type="match status" value="1"/>
</dbReference>
<feature type="active site" description="Proton donor; for dehydratase activity" evidence="6">
    <location>
        <position position="1690"/>
    </location>
</feature>
<dbReference type="Pfam" id="PF00550">
    <property type="entry name" value="PP-binding"/>
    <property type="match status" value="2"/>
</dbReference>
<dbReference type="SUPFAM" id="SSF53901">
    <property type="entry name" value="Thiolase-like"/>
    <property type="match status" value="1"/>
</dbReference>
<evidence type="ECO:0000256" key="4">
    <source>
        <dbReference type="ARBA" id="ARBA00022737"/>
    </source>
</evidence>
<dbReference type="SMART" id="SM00822">
    <property type="entry name" value="PKS_KR"/>
    <property type="match status" value="1"/>
</dbReference>
<dbReference type="InterPro" id="IPR014043">
    <property type="entry name" value="Acyl_transferase_dom"/>
</dbReference>
<dbReference type="CDD" id="cd08956">
    <property type="entry name" value="KR_3_FAS_SDR_x"/>
    <property type="match status" value="1"/>
</dbReference>
<reference evidence="10 11" key="1">
    <citation type="journal article" date="2024" name="Commun. Biol.">
        <title>Comparative genomic analysis of thermophilic fungi reveals convergent evolutionary adaptations and gene losses.</title>
        <authorList>
            <person name="Steindorff A.S."/>
            <person name="Aguilar-Pontes M.V."/>
            <person name="Robinson A.J."/>
            <person name="Andreopoulos B."/>
            <person name="LaButti K."/>
            <person name="Kuo A."/>
            <person name="Mondo S."/>
            <person name="Riley R."/>
            <person name="Otillar R."/>
            <person name="Haridas S."/>
            <person name="Lipzen A."/>
            <person name="Grimwood J."/>
            <person name="Schmutz J."/>
            <person name="Clum A."/>
            <person name="Reid I.D."/>
            <person name="Moisan M.C."/>
            <person name="Butler G."/>
            <person name="Nguyen T.T.M."/>
            <person name="Dewar K."/>
            <person name="Conant G."/>
            <person name="Drula E."/>
            <person name="Henrissat B."/>
            <person name="Hansel C."/>
            <person name="Singer S."/>
            <person name="Hutchinson M.I."/>
            <person name="de Vries R.P."/>
            <person name="Natvig D.O."/>
            <person name="Powell A.J."/>
            <person name="Tsang A."/>
            <person name="Grigoriev I.V."/>
        </authorList>
    </citation>
    <scope>NUCLEOTIDE SEQUENCE [LARGE SCALE GENOMIC DNA]</scope>
    <source>
        <strain evidence="10 11">CBS 494.80</strain>
    </source>
</reference>
<dbReference type="Pfam" id="PF21089">
    <property type="entry name" value="PKS_DH_N"/>
    <property type="match status" value="1"/>
</dbReference>
<dbReference type="SMART" id="SM00824">
    <property type="entry name" value="PKS_TE"/>
    <property type="match status" value="1"/>
</dbReference>
<dbReference type="InterPro" id="IPR018201">
    <property type="entry name" value="Ketoacyl_synth_AS"/>
</dbReference>
<dbReference type="InterPro" id="IPR001227">
    <property type="entry name" value="Ac_transferase_dom_sf"/>
</dbReference>
<evidence type="ECO:0000259" key="9">
    <source>
        <dbReference type="PROSITE" id="PS52019"/>
    </source>
</evidence>
<name>A0ABR4CT25_9HELO</name>
<dbReference type="InterPro" id="IPR049551">
    <property type="entry name" value="PKS_DH_C"/>
</dbReference>
<dbReference type="PROSITE" id="PS00455">
    <property type="entry name" value="AMP_BINDING"/>
    <property type="match status" value="1"/>
</dbReference>
<evidence type="ECO:0000256" key="5">
    <source>
        <dbReference type="ARBA" id="ARBA00023268"/>
    </source>
</evidence>
<dbReference type="InterPro" id="IPR016036">
    <property type="entry name" value="Malonyl_transacylase_ACP-bd"/>
</dbReference>
<dbReference type="InterPro" id="IPR045851">
    <property type="entry name" value="AMP-bd_C_sf"/>
</dbReference>
<evidence type="ECO:0000256" key="2">
    <source>
        <dbReference type="ARBA" id="ARBA00022553"/>
    </source>
</evidence>
<dbReference type="Gene3D" id="3.10.129.110">
    <property type="entry name" value="Polyketide synthase dehydratase"/>
    <property type="match status" value="1"/>
</dbReference>
<keyword evidence="11" id="KW-1185">Reference proteome</keyword>
<dbReference type="EMBL" id="JAZHXI010000003">
    <property type="protein sequence ID" value="KAL2073106.1"/>
    <property type="molecule type" value="Genomic_DNA"/>
</dbReference>
<dbReference type="InterPro" id="IPR029058">
    <property type="entry name" value="AB_hydrolase_fold"/>
</dbReference>
<dbReference type="Pfam" id="PF00501">
    <property type="entry name" value="AMP-binding"/>
    <property type="match status" value="1"/>
</dbReference>
<dbReference type="SMART" id="SM00826">
    <property type="entry name" value="PKS_DH"/>
    <property type="match status" value="1"/>
</dbReference>
<dbReference type="Gene3D" id="3.40.50.12780">
    <property type="entry name" value="N-terminal domain of ligase-like"/>
    <property type="match status" value="1"/>
</dbReference>
<feature type="domain" description="PKS/mFAS DH" evidence="9">
    <location>
        <begin position="1494"/>
        <end position="1766"/>
    </location>
</feature>
<protein>
    <recommendedName>
        <fullName evidence="12">Polyketide synthase</fullName>
    </recommendedName>
</protein>
<dbReference type="InterPro" id="IPR014030">
    <property type="entry name" value="Ketoacyl_synth_N"/>
</dbReference>
<dbReference type="InterPro" id="IPR049552">
    <property type="entry name" value="PKS_DH_N"/>
</dbReference>
<dbReference type="Pfam" id="PF00698">
    <property type="entry name" value="Acyl_transf_1"/>
    <property type="match status" value="1"/>
</dbReference>
<dbReference type="Pfam" id="PF14765">
    <property type="entry name" value="PS-DH"/>
    <property type="match status" value="1"/>
</dbReference>
<accession>A0ABR4CT25</accession>
<dbReference type="SUPFAM" id="SSF47336">
    <property type="entry name" value="ACP-like"/>
    <property type="match status" value="2"/>
</dbReference>
<evidence type="ECO:0008006" key="12">
    <source>
        <dbReference type="Google" id="ProtNLM"/>
    </source>
</evidence>
<dbReference type="Gene3D" id="1.10.1200.10">
    <property type="entry name" value="ACP-like"/>
    <property type="match status" value="2"/>
</dbReference>